<dbReference type="EMBL" id="JACHIG010000015">
    <property type="protein sequence ID" value="MBB5035290.1"/>
    <property type="molecule type" value="Genomic_DNA"/>
</dbReference>
<accession>A0A7W7YFL1</accession>
<reference evidence="1 2" key="1">
    <citation type="submission" date="2020-08" db="EMBL/GenBank/DDBJ databases">
        <title>Genomic Encyclopedia of Type Strains, Phase IV (KMG-IV): sequencing the most valuable type-strain genomes for metagenomic binning, comparative biology and taxonomic classification.</title>
        <authorList>
            <person name="Goeker M."/>
        </authorList>
    </citation>
    <scope>NUCLEOTIDE SEQUENCE [LARGE SCALE GENOMIC DNA]</scope>
    <source>
        <strain evidence="1 2">DSM 12252</strain>
    </source>
</reference>
<evidence type="ECO:0000313" key="2">
    <source>
        <dbReference type="Proteomes" id="UP000590740"/>
    </source>
</evidence>
<evidence type="ECO:0000313" key="1">
    <source>
        <dbReference type="EMBL" id="MBB5035290.1"/>
    </source>
</evidence>
<dbReference type="RefSeq" id="WP_184343923.1">
    <property type="nucleotide sequence ID" value="NZ_JACHIG010000015.1"/>
</dbReference>
<name>A0A7W7YFL1_9BACT</name>
<protein>
    <submittedName>
        <fullName evidence="1">Uncharacterized protein</fullName>
    </submittedName>
</protein>
<comment type="caution">
    <text evidence="1">The sequence shown here is derived from an EMBL/GenBank/DDBJ whole genome shotgun (WGS) entry which is preliminary data.</text>
</comment>
<proteinExistence type="predicted"/>
<dbReference type="Proteomes" id="UP000590740">
    <property type="component" value="Unassembled WGS sequence"/>
</dbReference>
<sequence length="323" mass="35863">MLAADERCIPGLISMLTDMSPTRMQDILSREDQAFRVCDLALALLEHRTMCSFCEQTFCFGPLSSQSDEVRLAAQQDARAWWQECERLAPNTRIQHRLPSAGFYGQIRMCDMLIETGTADDRQYARTQLRRIVDANYLPGAVRAGEVLMKLGDTYCLDVVDQKLGERFAESATSYDVDSSVIFFVIQHGRSQDWQVLTECALAQLEAGDAGGGHFILPAVIDAITAESSPHAVPCLALVLRMEQLGLGPRLFHGKKESRSPLWKALRLVQQMTGTPLGIPATDPGPDEEQVLIGKIAAWWTSSGQAEYTRAAIEQRIKTSDKQ</sequence>
<keyword evidence="2" id="KW-1185">Reference proteome</keyword>
<gene>
    <name evidence="1" type="ORF">HNQ65_004900</name>
</gene>
<organism evidence="1 2">
    <name type="scientific">Prosthecobacter vanneervenii</name>
    <dbReference type="NCBI Taxonomy" id="48466"/>
    <lineage>
        <taxon>Bacteria</taxon>
        <taxon>Pseudomonadati</taxon>
        <taxon>Verrucomicrobiota</taxon>
        <taxon>Verrucomicrobiia</taxon>
        <taxon>Verrucomicrobiales</taxon>
        <taxon>Verrucomicrobiaceae</taxon>
        <taxon>Prosthecobacter</taxon>
    </lineage>
</organism>
<dbReference type="AlphaFoldDB" id="A0A7W7YFL1"/>